<dbReference type="OrthoDB" id="5597713at2759"/>
<comment type="subcellular location">
    <subcellularLocation>
        <location evidence="1">Secreted</location>
        <location evidence="1">Extracellular space</location>
    </subcellularLocation>
</comment>
<dbReference type="FunFam" id="2.40.10.10:FF:000005">
    <property type="entry name" value="Serine protease 37"/>
    <property type="match status" value="1"/>
</dbReference>
<evidence type="ECO:0000256" key="3">
    <source>
        <dbReference type="ARBA" id="ARBA00023157"/>
    </source>
</evidence>
<dbReference type="InterPro" id="IPR043504">
    <property type="entry name" value="Peptidase_S1_PA_chymotrypsin"/>
</dbReference>
<keyword evidence="8" id="KW-1185">Reference proteome</keyword>
<dbReference type="EC" id="3.4.21.4" evidence="5"/>
<dbReference type="Proteomes" id="UP000504632">
    <property type="component" value="Chromosome 9"/>
</dbReference>
<feature type="signal peptide" evidence="6">
    <location>
        <begin position="1"/>
        <end position="19"/>
    </location>
</feature>
<keyword evidence="3" id="KW-1015">Disulfide bond</keyword>
<dbReference type="PANTHER" id="PTHR24271">
    <property type="entry name" value="KALLIKREIN-RELATED"/>
    <property type="match status" value="1"/>
</dbReference>
<dbReference type="InterPro" id="IPR018114">
    <property type="entry name" value="TRYPSIN_HIS"/>
</dbReference>
<organism evidence="8 9">
    <name type="scientific">Chanos chanos</name>
    <name type="common">Milkfish</name>
    <name type="synonym">Mugil chanos</name>
    <dbReference type="NCBI Taxonomy" id="29144"/>
    <lineage>
        <taxon>Eukaryota</taxon>
        <taxon>Metazoa</taxon>
        <taxon>Chordata</taxon>
        <taxon>Craniata</taxon>
        <taxon>Vertebrata</taxon>
        <taxon>Euteleostomi</taxon>
        <taxon>Actinopterygii</taxon>
        <taxon>Neopterygii</taxon>
        <taxon>Teleostei</taxon>
        <taxon>Ostariophysi</taxon>
        <taxon>Gonorynchiformes</taxon>
        <taxon>Chanidae</taxon>
        <taxon>Chanos</taxon>
    </lineage>
</organism>
<dbReference type="InterPro" id="IPR009003">
    <property type="entry name" value="Peptidase_S1_PA"/>
</dbReference>
<dbReference type="Gene3D" id="2.40.10.10">
    <property type="entry name" value="Trypsin-like serine proteases"/>
    <property type="match status" value="1"/>
</dbReference>
<dbReference type="PROSITE" id="PS00134">
    <property type="entry name" value="TRYPSIN_HIS"/>
    <property type="match status" value="1"/>
</dbReference>
<dbReference type="GeneID" id="115820654"/>
<evidence type="ECO:0000256" key="5">
    <source>
        <dbReference type="ARBA" id="ARBA00038868"/>
    </source>
</evidence>
<dbReference type="GO" id="GO:0006508">
    <property type="term" value="P:proteolysis"/>
    <property type="evidence" value="ECO:0007669"/>
    <property type="project" value="InterPro"/>
</dbReference>
<evidence type="ECO:0000256" key="2">
    <source>
        <dbReference type="ARBA" id="ARBA00023145"/>
    </source>
</evidence>
<proteinExistence type="predicted"/>
<dbReference type="InParanoid" id="A0A6J2W9X5"/>
<dbReference type="SMART" id="SM00020">
    <property type="entry name" value="Tryp_SPc"/>
    <property type="match status" value="1"/>
</dbReference>
<dbReference type="GO" id="GO:0005576">
    <property type="term" value="C:extracellular region"/>
    <property type="evidence" value="ECO:0007669"/>
    <property type="project" value="UniProtKB-SubCell"/>
</dbReference>
<gene>
    <name evidence="9" type="primary">LOC115820654</name>
</gene>
<evidence type="ECO:0000256" key="4">
    <source>
        <dbReference type="ARBA" id="ARBA00036320"/>
    </source>
</evidence>
<keyword evidence="6" id="KW-0732">Signal</keyword>
<evidence type="ECO:0000256" key="1">
    <source>
        <dbReference type="ARBA" id="ARBA00004239"/>
    </source>
</evidence>
<evidence type="ECO:0000313" key="9">
    <source>
        <dbReference type="RefSeq" id="XP_030640151.1"/>
    </source>
</evidence>
<sequence>MANTLLILLSAVLPVLTLSASVNVGIINGTEAKPHSRPYMVSVQKDSMHICGGFLVSPLFVMSAAHCHIDDLTVVLGAHDLSDKKTDNGRVRVKNPFIHPHYNPGTFENDIMLLQLEKEVKLNQNVQLIPLPVEGEDVKPESVCTVAGWVATGNNKAPVDRLQEANVIVMGHQACQGWRNYFVPSSMICVGGKEGFCKGDSGGPLVCGATAVGVVSFLQEGKCEKPDVPNVYTKISAFLPWIKHIIGGTEHATGQ</sequence>
<dbReference type="AlphaFoldDB" id="A0A6J2W9X5"/>
<accession>A0A6J2W9X5</accession>
<keyword evidence="2" id="KW-0865">Zymogen</keyword>
<dbReference type="PANTHER" id="PTHR24271:SF87">
    <property type="entry name" value="ARGININE ESTERASE-LIKE-RELATED"/>
    <property type="match status" value="1"/>
</dbReference>
<dbReference type="Pfam" id="PF00089">
    <property type="entry name" value="Trypsin"/>
    <property type="match status" value="1"/>
</dbReference>
<comment type="catalytic activity">
    <reaction evidence="4">
        <text>Preferential cleavage: Arg-|-Xaa, Lys-|-Xaa.</text>
        <dbReference type="EC" id="3.4.21.4"/>
    </reaction>
</comment>
<feature type="domain" description="Peptidase S1" evidence="7">
    <location>
        <begin position="26"/>
        <end position="247"/>
    </location>
</feature>
<evidence type="ECO:0000259" key="7">
    <source>
        <dbReference type="PROSITE" id="PS50240"/>
    </source>
</evidence>
<evidence type="ECO:0000313" key="8">
    <source>
        <dbReference type="Proteomes" id="UP000504632"/>
    </source>
</evidence>
<dbReference type="PRINTS" id="PR00722">
    <property type="entry name" value="CHYMOTRYPSIN"/>
</dbReference>
<name>A0A6J2W9X5_CHACN</name>
<reference evidence="9" key="1">
    <citation type="submission" date="2025-08" db="UniProtKB">
        <authorList>
            <consortium name="RefSeq"/>
        </authorList>
    </citation>
    <scope>IDENTIFICATION</scope>
</reference>
<dbReference type="GO" id="GO:0004252">
    <property type="term" value="F:serine-type endopeptidase activity"/>
    <property type="evidence" value="ECO:0007669"/>
    <property type="project" value="UniProtKB-EC"/>
</dbReference>
<dbReference type="CDD" id="cd00190">
    <property type="entry name" value="Tryp_SPc"/>
    <property type="match status" value="1"/>
</dbReference>
<dbReference type="RefSeq" id="XP_030640151.1">
    <property type="nucleotide sequence ID" value="XM_030784291.1"/>
</dbReference>
<protein>
    <recommendedName>
        <fullName evidence="5">trypsin</fullName>
        <ecNumber evidence="5">3.4.21.4</ecNumber>
    </recommendedName>
</protein>
<dbReference type="SUPFAM" id="SSF50494">
    <property type="entry name" value="Trypsin-like serine proteases"/>
    <property type="match status" value="1"/>
</dbReference>
<dbReference type="PROSITE" id="PS50240">
    <property type="entry name" value="TRYPSIN_DOM"/>
    <property type="match status" value="1"/>
</dbReference>
<feature type="chain" id="PRO_5027017459" description="trypsin" evidence="6">
    <location>
        <begin position="20"/>
        <end position="255"/>
    </location>
</feature>
<dbReference type="InterPro" id="IPR001254">
    <property type="entry name" value="Trypsin_dom"/>
</dbReference>
<dbReference type="InterPro" id="IPR001314">
    <property type="entry name" value="Peptidase_S1A"/>
</dbReference>
<evidence type="ECO:0000256" key="6">
    <source>
        <dbReference type="SAM" id="SignalP"/>
    </source>
</evidence>